<gene>
    <name evidence="2" type="primary">LOC110791716</name>
</gene>
<dbReference type="Proteomes" id="UP000813463">
    <property type="component" value="Chromosome 6"/>
</dbReference>
<dbReference type="InterPro" id="IPR028919">
    <property type="entry name" value="Viral_movement"/>
</dbReference>
<evidence type="ECO:0000313" key="1">
    <source>
        <dbReference type="Proteomes" id="UP000813463"/>
    </source>
</evidence>
<proteinExistence type="predicted"/>
<dbReference type="Pfam" id="PF01107">
    <property type="entry name" value="MP"/>
    <property type="match status" value="1"/>
</dbReference>
<name>A0ABM3R1C4_SPIOL</name>
<dbReference type="RefSeq" id="XP_056689416.1">
    <property type="nucleotide sequence ID" value="XM_056833438.1"/>
</dbReference>
<dbReference type="PANTHER" id="PTHR47599:SF4">
    <property type="entry name" value="POLYPROTEIN"/>
    <property type="match status" value="1"/>
</dbReference>
<organism evidence="1 2">
    <name type="scientific">Spinacia oleracea</name>
    <name type="common">Spinach</name>
    <dbReference type="NCBI Taxonomy" id="3562"/>
    <lineage>
        <taxon>Eukaryota</taxon>
        <taxon>Viridiplantae</taxon>
        <taxon>Streptophyta</taxon>
        <taxon>Embryophyta</taxon>
        <taxon>Tracheophyta</taxon>
        <taxon>Spermatophyta</taxon>
        <taxon>Magnoliopsida</taxon>
        <taxon>eudicotyledons</taxon>
        <taxon>Gunneridae</taxon>
        <taxon>Pentapetalae</taxon>
        <taxon>Caryophyllales</taxon>
        <taxon>Chenopodiaceae</taxon>
        <taxon>Chenopodioideae</taxon>
        <taxon>Anserineae</taxon>
        <taxon>Spinacia</taxon>
    </lineage>
</organism>
<sequence>MVNSEFLSGPSLWSKAKKTLRVFPSYSVKDFEKTITLKANDQNVTLKLLKGFKQLRNHGFVHLGLVQIAIKPLISDVLGDPAPVIVCLRDARLLRFDHSLLSVVESDLSQGPFYFNHCPGFSIAWENREFLILNIMTGGVPLALTYRVVCKVSTGILLDIRYSNKGETTYFQPMAATQTESTTKWDEVQLPKPWTRA</sequence>
<protein>
    <submittedName>
        <fullName evidence="2">Uncharacterized protein</fullName>
    </submittedName>
</protein>
<evidence type="ECO:0000313" key="2">
    <source>
        <dbReference type="RefSeq" id="XP_056689416.1"/>
    </source>
</evidence>
<accession>A0ABM3R1C4</accession>
<dbReference type="InterPro" id="IPR051596">
    <property type="entry name" value="Caulimoviridae_Movement"/>
</dbReference>
<reference evidence="1" key="1">
    <citation type="journal article" date="2021" name="Nat. Commun.">
        <title>Genomic analyses provide insights into spinach domestication and the genetic basis of agronomic traits.</title>
        <authorList>
            <person name="Cai X."/>
            <person name="Sun X."/>
            <person name="Xu C."/>
            <person name="Sun H."/>
            <person name="Wang X."/>
            <person name="Ge C."/>
            <person name="Zhang Z."/>
            <person name="Wang Q."/>
            <person name="Fei Z."/>
            <person name="Jiao C."/>
            <person name="Wang Q."/>
        </authorList>
    </citation>
    <scope>NUCLEOTIDE SEQUENCE [LARGE SCALE GENOMIC DNA]</scope>
    <source>
        <strain evidence="1">cv. Varoflay</strain>
    </source>
</reference>
<dbReference type="GeneID" id="110791716"/>
<reference evidence="2" key="2">
    <citation type="submission" date="2025-08" db="UniProtKB">
        <authorList>
            <consortium name="RefSeq"/>
        </authorList>
    </citation>
    <scope>IDENTIFICATION</scope>
    <source>
        <tissue evidence="2">Leaf</tissue>
    </source>
</reference>
<keyword evidence="1" id="KW-1185">Reference proteome</keyword>
<dbReference type="PANTHER" id="PTHR47599">
    <property type="entry name" value="CELL-TO-CELL MOVEMENT PROTEIN"/>
    <property type="match status" value="1"/>
</dbReference>